<evidence type="ECO:0000256" key="1">
    <source>
        <dbReference type="SAM" id="Phobius"/>
    </source>
</evidence>
<dbReference type="RefSeq" id="WP_097078325.1">
    <property type="nucleotide sequence ID" value="NZ_BAABHT010000010.1"/>
</dbReference>
<organism evidence="2 3">
    <name type="scientific">Acinetobacter puyangensis</name>
    <dbReference type="NCBI Taxonomy" id="1096779"/>
    <lineage>
        <taxon>Bacteria</taxon>
        <taxon>Pseudomonadati</taxon>
        <taxon>Pseudomonadota</taxon>
        <taxon>Gammaproteobacteria</taxon>
        <taxon>Moraxellales</taxon>
        <taxon>Moraxellaceae</taxon>
        <taxon>Acinetobacter</taxon>
    </lineage>
</organism>
<dbReference type="OrthoDB" id="6712326at2"/>
<proteinExistence type="predicted"/>
<evidence type="ECO:0000313" key="2">
    <source>
        <dbReference type="EMBL" id="SNX44058.1"/>
    </source>
</evidence>
<dbReference type="EMBL" id="OANT01000002">
    <property type="protein sequence ID" value="SNX44058.1"/>
    <property type="molecule type" value="Genomic_DNA"/>
</dbReference>
<dbReference type="Pfam" id="PF12365">
    <property type="entry name" value="DUF3649"/>
    <property type="match status" value="1"/>
</dbReference>
<sequence length="119" mass="13293">MTIEAIAPVGKPVRQKSVTKKVVDTKSLINYRLMIFFRFILAIFGGYFFSAITAMLIGAFFISEPNKANAVLMGTMLAFVLHCAVFIWVFMVKSTLKAWLGVLVPTVIFYVVYLLMKGG</sequence>
<keyword evidence="3" id="KW-1185">Reference proteome</keyword>
<dbReference type="Proteomes" id="UP000219042">
    <property type="component" value="Unassembled WGS sequence"/>
</dbReference>
<keyword evidence="1" id="KW-1133">Transmembrane helix</keyword>
<feature type="transmembrane region" description="Helical" evidence="1">
    <location>
        <begin position="98"/>
        <end position="116"/>
    </location>
</feature>
<evidence type="ECO:0008006" key="4">
    <source>
        <dbReference type="Google" id="ProtNLM"/>
    </source>
</evidence>
<keyword evidence="1" id="KW-0812">Transmembrane</keyword>
<keyword evidence="1" id="KW-0472">Membrane</keyword>
<evidence type="ECO:0000313" key="3">
    <source>
        <dbReference type="Proteomes" id="UP000219042"/>
    </source>
</evidence>
<name>A0A240E5M5_9GAMM</name>
<dbReference type="AlphaFoldDB" id="A0A240E5M5"/>
<feature type="transmembrane region" description="Helical" evidence="1">
    <location>
        <begin position="68"/>
        <end position="91"/>
    </location>
</feature>
<gene>
    <name evidence="2" type="ORF">SAMN05421731_102216</name>
</gene>
<dbReference type="InterPro" id="IPR022109">
    <property type="entry name" value="DUF3649"/>
</dbReference>
<protein>
    <recommendedName>
        <fullName evidence="4">Iron transporter</fullName>
    </recommendedName>
</protein>
<feature type="transmembrane region" description="Helical" evidence="1">
    <location>
        <begin position="35"/>
        <end position="62"/>
    </location>
</feature>
<reference evidence="3" key="1">
    <citation type="submission" date="2016-09" db="EMBL/GenBank/DDBJ databases">
        <authorList>
            <person name="Varghese N."/>
            <person name="Submissions S."/>
        </authorList>
    </citation>
    <scope>NUCLEOTIDE SEQUENCE [LARGE SCALE GENOMIC DNA]</scope>
    <source>
        <strain evidence="3">ANC 4466</strain>
    </source>
</reference>
<accession>A0A240E5M5</accession>